<feature type="active site" description="Schiff-base intermediate with substrate" evidence="4">
    <location>
        <position position="171"/>
    </location>
</feature>
<dbReference type="PANTHER" id="PTHR12128:SF66">
    <property type="entry name" value="4-HYDROXY-2-OXOGLUTARATE ALDOLASE, MITOCHONDRIAL"/>
    <property type="match status" value="1"/>
</dbReference>
<evidence type="ECO:0000313" key="6">
    <source>
        <dbReference type="Proteomes" id="UP000479293"/>
    </source>
</evidence>
<keyword evidence="6" id="KW-1185">Reference proteome</keyword>
<organism evidence="5 6">
    <name type="scientific">Salmonirosea aquatica</name>
    <dbReference type="NCBI Taxonomy" id="2654236"/>
    <lineage>
        <taxon>Bacteria</taxon>
        <taxon>Pseudomonadati</taxon>
        <taxon>Bacteroidota</taxon>
        <taxon>Cytophagia</taxon>
        <taxon>Cytophagales</taxon>
        <taxon>Spirosomataceae</taxon>
        <taxon>Salmonirosea</taxon>
    </lineage>
</organism>
<evidence type="ECO:0000256" key="1">
    <source>
        <dbReference type="ARBA" id="ARBA00007592"/>
    </source>
</evidence>
<evidence type="ECO:0000256" key="2">
    <source>
        <dbReference type="ARBA" id="ARBA00023239"/>
    </source>
</evidence>
<keyword evidence="2 3" id="KW-0456">Lyase</keyword>
<gene>
    <name evidence="5" type="ORF">GBK04_07210</name>
</gene>
<dbReference type="CDD" id="cd00408">
    <property type="entry name" value="DHDPS-like"/>
    <property type="match status" value="1"/>
</dbReference>
<sequence>MPSYPKLPSGLWPVMITPFTASNEINYAGLETLTQFYIDAGSNGLFANCLSSEMYQLTESERLDLIKGVLRASDGKVPVAATGTLSRDLSENVEFIKKVHDTGVQAVVLISSLIVLPDEDEGTFKNRLEQILDQTDGIPLGLYECPVPYKRLLSPGLMQWLVSSGRFVYHKDTSCHSASIQKKREATQGSNLLFMNADTATALDSLEAGADGLSPISANFYPELYTYLMKQYREHGKTDALTQFHAWLTLMDRTTHTFYPYSAKWFLQQRGLAIGTYTRIPTETMPQVDHLRFKALMDSFRSLAEMHDIPLVL</sequence>
<evidence type="ECO:0000256" key="4">
    <source>
        <dbReference type="PIRSR" id="PIRSR001365-1"/>
    </source>
</evidence>
<proteinExistence type="inferred from homology"/>
<evidence type="ECO:0000256" key="3">
    <source>
        <dbReference type="PIRNR" id="PIRNR001365"/>
    </source>
</evidence>
<accession>A0A7C9FC00</accession>
<dbReference type="AlphaFoldDB" id="A0A7C9FC00"/>
<comment type="similarity">
    <text evidence="1 3">Belongs to the DapA family.</text>
</comment>
<dbReference type="PANTHER" id="PTHR12128">
    <property type="entry name" value="DIHYDRODIPICOLINATE SYNTHASE"/>
    <property type="match status" value="1"/>
</dbReference>
<dbReference type="EMBL" id="WHLY01000002">
    <property type="protein sequence ID" value="MPR33150.1"/>
    <property type="molecule type" value="Genomic_DNA"/>
</dbReference>
<dbReference type="GO" id="GO:0008840">
    <property type="term" value="F:4-hydroxy-tetrahydrodipicolinate synthase activity"/>
    <property type="evidence" value="ECO:0007669"/>
    <property type="project" value="TreeGrafter"/>
</dbReference>
<dbReference type="PIRSF" id="PIRSF001365">
    <property type="entry name" value="DHDPS"/>
    <property type="match status" value="1"/>
</dbReference>
<dbReference type="Gene3D" id="3.20.20.70">
    <property type="entry name" value="Aldolase class I"/>
    <property type="match status" value="1"/>
</dbReference>
<dbReference type="Proteomes" id="UP000479293">
    <property type="component" value="Unassembled WGS sequence"/>
</dbReference>
<evidence type="ECO:0000313" key="5">
    <source>
        <dbReference type="EMBL" id="MPR33150.1"/>
    </source>
</evidence>
<dbReference type="RefSeq" id="WP_152758176.1">
    <property type="nucleotide sequence ID" value="NZ_WHLY01000002.1"/>
</dbReference>
<protein>
    <submittedName>
        <fullName evidence="5">Dihydrodipicolinate synthase family protein</fullName>
    </submittedName>
</protein>
<reference evidence="5 6" key="1">
    <citation type="submission" date="2019-10" db="EMBL/GenBank/DDBJ databases">
        <title>Draft Genome Sequence of Cytophagaceae sp. SJW1-29.</title>
        <authorList>
            <person name="Choi A."/>
        </authorList>
    </citation>
    <scope>NUCLEOTIDE SEQUENCE [LARGE SCALE GENOMIC DNA]</scope>
    <source>
        <strain evidence="5 6">SJW1-29</strain>
    </source>
</reference>
<dbReference type="Pfam" id="PF00701">
    <property type="entry name" value="DHDPS"/>
    <property type="match status" value="1"/>
</dbReference>
<name>A0A7C9FC00_9BACT</name>
<feature type="active site" description="Proton donor/acceptor" evidence="4">
    <location>
        <position position="143"/>
    </location>
</feature>
<dbReference type="InterPro" id="IPR013785">
    <property type="entry name" value="Aldolase_TIM"/>
</dbReference>
<dbReference type="SUPFAM" id="SSF51569">
    <property type="entry name" value="Aldolase"/>
    <property type="match status" value="1"/>
</dbReference>
<dbReference type="InterPro" id="IPR002220">
    <property type="entry name" value="DapA-like"/>
</dbReference>
<dbReference type="SMART" id="SM01130">
    <property type="entry name" value="DHDPS"/>
    <property type="match status" value="1"/>
</dbReference>
<comment type="caution">
    <text evidence="5">The sequence shown here is derived from an EMBL/GenBank/DDBJ whole genome shotgun (WGS) entry which is preliminary data.</text>
</comment>